<evidence type="ECO:0000313" key="7">
    <source>
        <dbReference type="EMBL" id="KIX08436.1"/>
    </source>
</evidence>
<dbReference type="Pfam" id="PF12329">
    <property type="entry name" value="TMF_DNA_bd"/>
    <property type="match status" value="1"/>
</dbReference>
<dbReference type="VEuPathDB" id="FungiDB:Z518_03092"/>
<organism evidence="7 8">
    <name type="scientific">Rhinocladiella mackenziei CBS 650.93</name>
    <dbReference type="NCBI Taxonomy" id="1442369"/>
    <lineage>
        <taxon>Eukaryota</taxon>
        <taxon>Fungi</taxon>
        <taxon>Dikarya</taxon>
        <taxon>Ascomycota</taxon>
        <taxon>Pezizomycotina</taxon>
        <taxon>Eurotiomycetes</taxon>
        <taxon>Chaetothyriomycetidae</taxon>
        <taxon>Chaetothyriales</taxon>
        <taxon>Herpotrichiellaceae</taxon>
        <taxon>Rhinocladiella</taxon>
    </lineage>
</organism>
<dbReference type="InterPro" id="IPR022091">
    <property type="entry name" value="TMF_TATA-bd"/>
</dbReference>
<protein>
    <submittedName>
        <fullName evidence="7">Rhinocladiella mackenziei CBS 650.93 unplaced genomic scaffold supercont1.2, whole genome shotgun sequence</fullName>
    </submittedName>
</protein>
<name>A0A0D2IYJ4_9EURO</name>
<keyword evidence="2" id="KW-0333">Golgi apparatus</keyword>
<evidence type="ECO:0000256" key="4">
    <source>
        <dbReference type="SAM" id="Coils"/>
    </source>
</evidence>
<dbReference type="EMBL" id="KN847476">
    <property type="protein sequence ID" value="KIX08436.1"/>
    <property type="molecule type" value="Genomic_DNA"/>
</dbReference>
<keyword evidence="8" id="KW-1185">Reference proteome</keyword>
<dbReference type="InterPro" id="IPR022092">
    <property type="entry name" value="TMF_DNA-bd"/>
</dbReference>
<accession>A0A0D2IYJ4</accession>
<comment type="subcellular location">
    <subcellularLocation>
        <location evidence="1">Golgi apparatus</location>
    </subcellularLocation>
</comment>
<evidence type="ECO:0000256" key="3">
    <source>
        <dbReference type="ARBA" id="ARBA00023054"/>
    </source>
</evidence>
<dbReference type="RefSeq" id="XP_013275572.1">
    <property type="nucleotide sequence ID" value="XM_013420118.1"/>
</dbReference>
<evidence type="ECO:0000256" key="1">
    <source>
        <dbReference type="ARBA" id="ARBA00004555"/>
    </source>
</evidence>
<feature type="coiled-coil region" evidence="4">
    <location>
        <begin position="211"/>
        <end position="245"/>
    </location>
</feature>
<evidence type="ECO:0000256" key="5">
    <source>
        <dbReference type="SAM" id="MobiDB-lite"/>
    </source>
</evidence>
<feature type="region of interest" description="Disordered" evidence="5">
    <location>
        <begin position="29"/>
        <end position="211"/>
    </location>
</feature>
<dbReference type="GO" id="GO:0005794">
    <property type="term" value="C:Golgi apparatus"/>
    <property type="evidence" value="ECO:0007669"/>
    <property type="project" value="UniProtKB-SubCell"/>
</dbReference>
<evidence type="ECO:0000259" key="6">
    <source>
        <dbReference type="Pfam" id="PF12325"/>
    </source>
</evidence>
<proteinExistence type="predicted"/>
<feature type="compositionally biased region" description="Low complexity" evidence="5">
    <location>
        <begin position="188"/>
        <end position="197"/>
    </location>
</feature>
<dbReference type="AlphaFoldDB" id="A0A0D2IYJ4"/>
<dbReference type="InterPro" id="IPR052602">
    <property type="entry name" value="Growth_transcription_reg"/>
</dbReference>
<feature type="compositionally biased region" description="Polar residues" evidence="5">
    <location>
        <begin position="36"/>
        <end position="47"/>
    </location>
</feature>
<dbReference type="HOGENOM" id="CLU_013114_0_0_1"/>
<feature type="region of interest" description="Disordered" evidence="5">
    <location>
        <begin position="641"/>
        <end position="668"/>
    </location>
</feature>
<feature type="coiled-coil region" evidence="4">
    <location>
        <begin position="301"/>
        <end position="438"/>
    </location>
</feature>
<feature type="coiled-coil region" evidence="4">
    <location>
        <begin position="469"/>
        <end position="599"/>
    </location>
</feature>
<dbReference type="GeneID" id="25291163"/>
<evidence type="ECO:0000256" key="2">
    <source>
        <dbReference type="ARBA" id="ARBA00023034"/>
    </source>
</evidence>
<dbReference type="Pfam" id="PF12325">
    <property type="entry name" value="TMF_TATA_bd"/>
    <property type="match status" value="1"/>
</dbReference>
<keyword evidence="3 4" id="KW-0175">Coiled coil</keyword>
<dbReference type="OrthoDB" id="74178at2759"/>
<dbReference type="PANTHER" id="PTHR46515">
    <property type="entry name" value="TATA ELEMENT MODULATORY FACTOR TMF1"/>
    <property type="match status" value="1"/>
</dbReference>
<gene>
    <name evidence="7" type="ORF">Z518_03092</name>
</gene>
<reference evidence="7 8" key="1">
    <citation type="submission" date="2015-01" db="EMBL/GenBank/DDBJ databases">
        <title>The Genome Sequence of Rhinocladiella mackenzie CBS 650.93.</title>
        <authorList>
            <consortium name="The Broad Institute Genomics Platform"/>
            <person name="Cuomo C."/>
            <person name="de Hoog S."/>
            <person name="Gorbushina A."/>
            <person name="Stielow B."/>
            <person name="Teixiera M."/>
            <person name="Abouelleil A."/>
            <person name="Chapman S.B."/>
            <person name="Priest M."/>
            <person name="Young S.K."/>
            <person name="Wortman J."/>
            <person name="Nusbaum C."/>
            <person name="Birren B."/>
        </authorList>
    </citation>
    <scope>NUCLEOTIDE SEQUENCE [LARGE SCALE GENOMIC DNA]</scope>
    <source>
        <strain evidence="7 8">CBS 650.93</strain>
    </source>
</reference>
<dbReference type="GO" id="GO:0005783">
    <property type="term" value="C:endoplasmic reticulum"/>
    <property type="evidence" value="ECO:0007669"/>
    <property type="project" value="TreeGrafter"/>
</dbReference>
<feature type="compositionally biased region" description="Low complexity" evidence="5">
    <location>
        <begin position="55"/>
        <end position="69"/>
    </location>
</feature>
<feature type="coiled-coil region" evidence="4">
    <location>
        <begin position="723"/>
        <end position="823"/>
    </location>
</feature>
<feature type="domain" description="TATA element modulatory factor 1 TATA binding" evidence="6">
    <location>
        <begin position="710"/>
        <end position="824"/>
    </location>
</feature>
<dbReference type="PANTHER" id="PTHR46515:SF1">
    <property type="entry name" value="TATA ELEMENT MODULATORY FACTOR"/>
    <property type="match status" value="1"/>
</dbReference>
<sequence length="825" mass="92016">MTSKHNSRWNFLQQAVASVESRLDNILADDYEPSKRSSTPVQSSRDSAPSKRISADLSRSNSNASASNDRLQERLARAMAKKTVSRTESPVPDQPTPASKDDVSGSTIDIDNVDEDSDVPLPRKSNEVDDETLVDNRKPAGNDGPVRGMMGGTADEEMQRSTLASTAPRHVESARASTDALVDSQIFSSRPSDGVSRSSEDTASRSGAESTIKMQEEINTYIERIDALQAKLQYLSEEAVESAKQAAASAIPGSLEKKIFEKDEKIALLMEEGQKLSKSEMTHLTTIKKMRAQAIAINKEQEATKLRAEKAERSLKAMEDRARKAEAATKRVEQNLASTVTGASDFEAVRKERDALNATLADMKSQLSRANSRAEAAEIKAQSDQIEKERKRAAELQDDLTSAKVEKEILEEKLRREIKDLQASLEREREQSRAMESEILGEQAVLESKLESFRVRAEEASSADHGHLQAKLLRQIETLQSQYATASQNWQGIESTLLGRITNLENERDEVVARETDLRKKLRDTSVKLKAKERELDSIQSKYAETDKSLADANEEMHRLNRKATQLETDLANALKDLEDQKTKAERELQRKIDEEKAKWTATLHIQRTESPGTSIRKNSNIGFDLHHLMSPVQYERASSRKSSMMPTFDSNTPPRQQSTASFRGLANGSIAETPSVVTSMDADEYFANVPPPPGSASHHSHRGVNDLISTSTVGAGPSVQLVERMSANVRRLESEKAASKDELLRITSQRDEARQEVVSLMREVEEKRRIEARLNALEKDHESLSQRHQTTLELLGEKSEQVEELKADIVDVKQMYRQLADTMK</sequence>
<feature type="compositionally biased region" description="Polar residues" evidence="5">
    <location>
        <begin position="641"/>
        <end position="662"/>
    </location>
</feature>
<dbReference type="STRING" id="1442369.A0A0D2IYJ4"/>
<dbReference type="Proteomes" id="UP000053617">
    <property type="component" value="Unassembled WGS sequence"/>
</dbReference>
<evidence type="ECO:0000313" key="8">
    <source>
        <dbReference type="Proteomes" id="UP000053617"/>
    </source>
</evidence>